<dbReference type="InterPro" id="IPR029414">
    <property type="entry name" value="Tricorn_PDZ"/>
</dbReference>
<dbReference type="InterPro" id="IPR036034">
    <property type="entry name" value="PDZ_sf"/>
</dbReference>
<dbReference type="InterPro" id="IPR005151">
    <property type="entry name" value="Tail-specific_protease"/>
</dbReference>
<evidence type="ECO:0000256" key="1">
    <source>
        <dbReference type="ARBA" id="ARBA00004496"/>
    </source>
</evidence>
<evidence type="ECO:0000256" key="10">
    <source>
        <dbReference type="SAM" id="MobiDB-lite"/>
    </source>
</evidence>
<dbReference type="Gene3D" id="2.30.42.10">
    <property type="match status" value="1"/>
</dbReference>
<dbReference type="EMBL" id="RQZG01000008">
    <property type="protein sequence ID" value="RRD04978.1"/>
    <property type="molecule type" value="Genomic_DNA"/>
</dbReference>
<keyword evidence="6 7" id="KW-0720">Serine protease</keyword>
<organism evidence="12 13">
    <name type="scientific">Arachnia propionica</name>
    <dbReference type="NCBI Taxonomy" id="1750"/>
    <lineage>
        <taxon>Bacteria</taxon>
        <taxon>Bacillati</taxon>
        <taxon>Actinomycetota</taxon>
        <taxon>Actinomycetes</taxon>
        <taxon>Propionibacteriales</taxon>
        <taxon>Propionibacteriaceae</taxon>
        <taxon>Arachnia</taxon>
    </lineage>
</organism>
<feature type="compositionally biased region" description="Basic and acidic residues" evidence="10">
    <location>
        <begin position="535"/>
        <end position="552"/>
    </location>
</feature>
<evidence type="ECO:0000256" key="9">
    <source>
        <dbReference type="PIRSR" id="PIRSR036421-3"/>
    </source>
</evidence>
<dbReference type="InterPro" id="IPR029045">
    <property type="entry name" value="ClpP/crotonase-like_dom_sf"/>
</dbReference>
<name>A0A3P1T6P8_9ACTN</name>
<dbReference type="EC" id="3.4.21.-" evidence="7"/>
<reference evidence="12 13" key="1">
    <citation type="submission" date="2018-11" db="EMBL/GenBank/DDBJ databases">
        <title>Genomes From Bacteria Associated with the Canine Oral Cavity: a Test Case for Automated Genome-Based Taxonomic Assignment.</title>
        <authorList>
            <person name="Coil D.A."/>
            <person name="Jospin G."/>
            <person name="Darling A.E."/>
            <person name="Wallis C."/>
            <person name="Davis I.J."/>
            <person name="Harris S."/>
            <person name="Eisen J.A."/>
            <person name="Holcombe L.J."/>
            <person name="O'Flynn C."/>
        </authorList>
    </citation>
    <scope>NUCLEOTIDE SEQUENCE [LARGE SCALE GENOMIC DNA]</scope>
    <source>
        <strain evidence="12 13">OH887_COT-365</strain>
    </source>
</reference>
<dbReference type="Pfam" id="PF26550">
    <property type="entry name" value="Tricorn_2nd"/>
    <property type="match status" value="1"/>
</dbReference>
<feature type="active site" description="Nucleophile" evidence="8">
    <location>
        <position position="961"/>
    </location>
</feature>
<dbReference type="InterPro" id="IPR012393">
    <property type="entry name" value="Tricorn_protease"/>
</dbReference>
<keyword evidence="4 7" id="KW-0645">Protease</keyword>
<evidence type="ECO:0000313" key="12">
    <source>
        <dbReference type="EMBL" id="RRD04978.1"/>
    </source>
</evidence>
<feature type="active site" description="Charge relay system" evidence="8">
    <location>
        <position position="742"/>
    </location>
</feature>
<dbReference type="Pfam" id="PF14684">
    <property type="entry name" value="Tricorn_C1"/>
    <property type="match status" value="1"/>
</dbReference>
<dbReference type="Gene3D" id="3.30.750.44">
    <property type="match status" value="1"/>
</dbReference>
<dbReference type="InterPro" id="IPR001478">
    <property type="entry name" value="PDZ"/>
</dbReference>
<evidence type="ECO:0000313" key="13">
    <source>
        <dbReference type="Proteomes" id="UP000280819"/>
    </source>
</evidence>
<evidence type="ECO:0000256" key="7">
    <source>
        <dbReference type="PIRNR" id="PIRNR036421"/>
    </source>
</evidence>
<comment type="function">
    <text evidence="7">Degrades oligopeptides.</text>
</comment>
<comment type="similarity">
    <text evidence="2 7">Belongs to the peptidase S41B family.</text>
</comment>
<dbReference type="InterPro" id="IPR015943">
    <property type="entry name" value="WD40/YVTN_repeat-like_dom_sf"/>
</dbReference>
<dbReference type="GO" id="GO:0006508">
    <property type="term" value="P:proteolysis"/>
    <property type="evidence" value="ECO:0007669"/>
    <property type="project" value="UniProtKB-UniRule"/>
</dbReference>
<dbReference type="PANTHER" id="PTHR43253:SF1">
    <property type="entry name" value="TRICORN PROTEASE HOMOLOG 2-RELATED"/>
    <property type="match status" value="1"/>
</dbReference>
<dbReference type="Proteomes" id="UP000280819">
    <property type="component" value="Unassembled WGS sequence"/>
</dbReference>
<accession>A0A3P1T6P8</accession>
<dbReference type="Gene3D" id="3.90.226.10">
    <property type="entry name" value="2-enoyl-CoA Hydratase, Chain A, domain 1"/>
    <property type="match status" value="1"/>
</dbReference>
<comment type="subcellular location">
    <subcellularLocation>
        <location evidence="1 7">Cytoplasm</location>
    </subcellularLocation>
</comment>
<sequence length="1072" mass="117447">MTSGYLRFPHIHGDQVVFVADDDLWLTTVAGGRAHRLTAEHVPVRSPRFSPDGTKIAYVLGEPGNQDLWVLDLDGGRRRLTWLSARRMQVSGWADDKHILMASMHNEALRALSWVYSVSLDGDVERKPWGPAMSAAIHPDGRVAVVSPNFRGPEHWKRYRGGMANRVWVSIADGKDWSRVLPQETASLTGATWWRDRLIFTSDLGARLPKSVKDQGQVWSVRPDGTDLRNHTHHTFEQGYCRDATTDGQRVIYHARGQIYWMQNLDSKPRRLNVKLALGAPDQQTVEGTDRLDGIAPDHGGDGSLLVWRGQAWFLTHRSGPARALSDLPGVRIREAIPLGRSGKGIWATDAEGEDCLEIVQLDGDGDPRRICHGAVGRVLALAACQDGSRVAVASHDGAIHAVDVAAGTARRVGLSAGGEATGLTFSPDGRYLVWREALRGEGAVGRLVGHDFSENKGFTLTRGRFNDFSPTFSLDGKYLWFLSSRNIDPAYDELGFDLGFTNTVRPYVIPLRAEDPAPFGPSADGWAISDGDDADKKGAAHDRSEGEETKQESLVLEVEGAEDRMVPLPVPAGRYDQLMPTSGGIAWRRLNPYAGVLGSGRPPGSESKDTVEAFDLSRRKSTVLVEACDDAAVSGDGKQLIVRNGDELWVQGSDARPEDDEARITVDLGRLRRTQQPRDEWRQMFDENARLMRDHFWREDMNGVDWAAACAAYRPLIEEITTHDDLVDVLEETVAELNTSHAYVIPPHGEGDQRVAWLGAEFRRNSKGEIVIARILDGESSDPMARSPLRAAGVAARPGDVILAVDGRLTAEVPDINALLLGAAGKPVELTLVRGRMKRRVAVVPVESEGPLLYHEWVAARAARVEKKSNGRVGYLHVPNMMAQGWAEFHRLIDEASRKEAVVVDVRYNGGGHTSSLVLERLSRKVVAWGMGRHHQDAEPYPFQGMRGPVVFVTNPYAGSDGDIITAAAQNLKLGPVVGERSWGGVIGIDGRFDLVDGTVVTQPRYAFALDKQGFGVENHGTVPDIPVELSPADWEGGVDRQLDVAVAEALARLQKKAAAKPPVLPPPAFR</sequence>
<feature type="active site" description="Charge relay system" evidence="8">
    <location>
        <position position="1019"/>
    </location>
</feature>
<evidence type="ECO:0000259" key="11">
    <source>
        <dbReference type="PROSITE" id="PS50106"/>
    </source>
</evidence>
<dbReference type="CDD" id="cd07562">
    <property type="entry name" value="Peptidase_S41_TRI"/>
    <property type="match status" value="1"/>
</dbReference>
<feature type="site" description="Transition state stabilizer; via amide nitrogen" evidence="9">
    <location>
        <position position="962"/>
    </location>
</feature>
<protein>
    <recommendedName>
        <fullName evidence="7">Tricorn protease homolog</fullName>
        <ecNumber evidence="7">3.4.21.-</ecNumber>
    </recommendedName>
</protein>
<dbReference type="OrthoDB" id="9758793at2"/>
<gene>
    <name evidence="12" type="ORF">EII34_08650</name>
</gene>
<dbReference type="SUPFAM" id="SSF52096">
    <property type="entry name" value="ClpP/crotonase"/>
    <property type="match status" value="1"/>
</dbReference>
<dbReference type="SUPFAM" id="SSF69304">
    <property type="entry name" value="Tricorn protease N-terminal domain"/>
    <property type="match status" value="1"/>
</dbReference>
<dbReference type="SUPFAM" id="SSF50156">
    <property type="entry name" value="PDZ domain-like"/>
    <property type="match status" value="1"/>
</dbReference>
<dbReference type="AlphaFoldDB" id="A0A3P1T6P8"/>
<dbReference type="Pfam" id="PF03572">
    <property type="entry name" value="Peptidase_S41"/>
    <property type="match status" value="1"/>
</dbReference>
<evidence type="ECO:0000256" key="6">
    <source>
        <dbReference type="ARBA" id="ARBA00022825"/>
    </source>
</evidence>
<dbReference type="PANTHER" id="PTHR43253">
    <property type="entry name" value="TRICORN PROTEASE HOMOLOG 2-RELATED"/>
    <property type="match status" value="1"/>
</dbReference>
<dbReference type="GO" id="GO:0005737">
    <property type="term" value="C:cytoplasm"/>
    <property type="evidence" value="ECO:0007669"/>
    <property type="project" value="UniProtKB-SubCell"/>
</dbReference>
<evidence type="ECO:0000256" key="5">
    <source>
        <dbReference type="ARBA" id="ARBA00022801"/>
    </source>
</evidence>
<evidence type="ECO:0000256" key="4">
    <source>
        <dbReference type="ARBA" id="ARBA00022670"/>
    </source>
</evidence>
<dbReference type="Pfam" id="PF26549">
    <property type="entry name" value="Tricorn_N"/>
    <property type="match status" value="1"/>
</dbReference>
<dbReference type="SMART" id="SM00228">
    <property type="entry name" value="PDZ"/>
    <property type="match status" value="1"/>
</dbReference>
<dbReference type="PIRSF" id="PIRSF036421">
    <property type="entry name" value="Tricorn_protease"/>
    <property type="match status" value="1"/>
</dbReference>
<dbReference type="Pfam" id="PF14685">
    <property type="entry name" value="PDZ_Tricorn"/>
    <property type="match status" value="1"/>
</dbReference>
<evidence type="ECO:0000256" key="2">
    <source>
        <dbReference type="ARBA" id="ARBA00008524"/>
    </source>
</evidence>
<dbReference type="RefSeq" id="WP_124844754.1">
    <property type="nucleotide sequence ID" value="NZ_RQZG01000008.1"/>
</dbReference>
<dbReference type="PROSITE" id="PS50106">
    <property type="entry name" value="PDZ"/>
    <property type="match status" value="1"/>
</dbReference>
<evidence type="ECO:0000256" key="8">
    <source>
        <dbReference type="PIRSR" id="PIRSR036421-1"/>
    </source>
</evidence>
<keyword evidence="5 7" id="KW-0378">Hydrolase</keyword>
<feature type="region of interest" description="Disordered" evidence="10">
    <location>
        <begin position="521"/>
        <end position="553"/>
    </location>
</feature>
<dbReference type="GO" id="GO:0008236">
    <property type="term" value="F:serine-type peptidase activity"/>
    <property type="evidence" value="ECO:0007669"/>
    <property type="project" value="UniProtKB-UniRule"/>
</dbReference>
<dbReference type="Gene3D" id="2.130.10.10">
    <property type="entry name" value="YVTN repeat-like/Quinoprotein amine dehydrogenase"/>
    <property type="match status" value="1"/>
</dbReference>
<dbReference type="SUPFAM" id="SSF69322">
    <property type="entry name" value="Tricorn protease domain 2"/>
    <property type="match status" value="1"/>
</dbReference>
<keyword evidence="3 7" id="KW-0963">Cytoplasm</keyword>
<dbReference type="Gene3D" id="2.120.10.60">
    <property type="entry name" value="Tricorn protease N-terminal domain"/>
    <property type="match status" value="1"/>
</dbReference>
<feature type="domain" description="PDZ" evidence="11">
    <location>
        <begin position="743"/>
        <end position="837"/>
    </location>
</feature>
<evidence type="ECO:0000256" key="3">
    <source>
        <dbReference type="ARBA" id="ARBA00022490"/>
    </source>
</evidence>
<dbReference type="SMART" id="SM00245">
    <property type="entry name" value="TSPc"/>
    <property type="match status" value="1"/>
</dbReference>
<comment type="caution">
    <text evidence="12">The sequence shown here is derived from an EMBL/GenBank/DDBJ whole genome shotgun (WGS) entry which is preliminary data.</text>
</comment>
<dbReference type="InterPro" id="IPR028204">
    <property type="entry name" value="Tricorn_C1"/>
</dbReference>
<proteinExistence type="inferred from homology"/>